<name>A0A918W7P5_9GAMM</name>
<reference evidence="3" key="2">
    <citation type="submission" date="2020-09" db="EMBL/GenBank/DDBJ databases">
        <authorList>
            <person name="Sun Q."/>
            <person name="Kim S."/>
        </authorList>
    </citation>
    <scope>NUCLEOTIDE SEQUENCE</scope>
    <source>
        <strain evidence="3">KCTC 23077</strain>
    </source>
</reference>
<dbReference type="EMBL" id="BMYD01000001">
    <property type="protein sequence ID" value="GHA74682.1"/>
    <property type="molecule type" value="Genomic_DNA"/>
</dbReference>
<dbReference type="GO" id="GO:0016757">
    <property type="term" value="F:glycosyltransferase activity"/>
    <property type="evidence" value="ECO:0007669"/>
    <property type="project" value="InterPro"/>
</dbReference>
<dbReference type="SUPFAM" id="SSF53756">
    <property type="entry name" value="UDP-Glycosyltransferase/glycogen phosphorylase"/>
    <property type="match status" value="1"/>
</dbReference>
<reference evidence="3" key="1">
    <citation type="journal article" date="2014" name="Int. J. Syst. Evol. Microbiol.">
        <title>Complete genome sequence of Corynebacterium casei LMG S-19264T (=DSM 44701T), isolated from a smear-ripened cheese.</title>
        <authorList>
            <consortium name="US DOE Joint Genome Institute (JGI-PGF)"/>
            <person name="Walter F."/>
            <person name="Albersmeier A."/>
            <person name="Kalinowski J."/>
            <person name="Ruckert C."/>
        </authorList>
    </citation>
    <scope>NUCLEOTIDE SEQUENCE</scope>
    <source>
        <strain evidence="3">KCTC 23077</strain>
    </source>
</reference>
<proteinExistence type="predicted"/>
<evidence type="ECO:0000259" key="2">
    <source>
        <dbReference type="Pfam" id="PF13579"/>
    </source>
</evidence>
<feature type="domain" description="Glycosyltransferase subfamily 4-like N-terminal" evidence="2">
    <location>
        <begin position="23"/>
        <end position="186"/>
    </location>
</feature>
<dbReference type="RefSeq" id="WP_189453837.1">
    <property type="nucleotide sequence ID" value="NZ_BMYD01000001.1"/>
</dbReference>
<keyword evidence="4" id="KW-1185">Reference proteome</keyword>
<dbReference type="PANTHER" id="PTHR45947">
    <property type="entry name" value="SULFOQUINOVOSYL TRANSFERASE SQD2"/>
    <property type="match status" value="1"/>
</dbReference>
<dbReference type="Pfam" id="PF00534">
    <property type="entry name" value="Glycos_transf_1"/>
    <property type="match status" value="1"/>
</dbReference>
<sequence length="394" mass="42848">MTDGPRLHVLMILDSSYPPLQGGGTEAQVRTLARGLRARGHRVTVFAPVVPPAGNGNVARVDGTPAFRLPFPNIHFIGGLWLMARLALFLYAHRHHYDVWHVHSPRRLGAVAALLGSRLRGPQVVVKVASATELETGTLSPKPNWIGRFQYFCLKRANAWQAISQRICRGIAARGIPADRIAAVPNACDVTRFRPSERASEGPIRFLYVGRLIRCKNLPRLLDAFAELLKTHPSAQLRIVGGGSQDAPLREHAARLNLQNRVEFTGHRNDVEALIADADIGVLPSLVEGLSNTLLECMASGLPMVASRISGSEDMVKPGVNGWLFDPEDTAGLTAALRAAADQTAAQRREYGVQARATIEQTCGLDSVLDRILTLYRGKRIPVNAAMSTAREGV</sequence>
<evidence type="ECO:0000313" key="3">
    <source>
        <dbReference type="EMBL" id="GHA74682.1"/>
    </source>
</evidence>
<evidence type="ECO:0000259" key="1">
    <source>
        <dbReference type="Pfam" id="PF00534"/>
    </source>
</evidence>
<dbReference type="InterPro" id="IPR050194">
    <property type="entry name" value="Glycosyltransferase_grp1"/>
</dbReference>
<dbReference type="Pfam" id="PF13579">
    <property type="entry name" value="Glyco_trans_4_4"/>
    <property type="match status" value="1"/>
</dbReference>
<feature type="domain" description="Glycosyl transferase family 1" evidence="1">
    <location>
        <begin position="191"/>
        <end position="352"/>
    </location>
</feature>
<dbReference type="InterPro" id="IPR001296">
    <property type="entry name" value="Glyco_trans_1"/>
</dbReference>
<accession>A0A918W7P5</accession>
<evidence type="ECO:0000313" key="4">
    <source>
        <dbReference type="Proteomes" id="UP000646426"/>
    </source>
</evidence>
<protein>
    <submittedName>
        <fullName evidence="3">Glycosyl transferase group 1</fullName>
    </submittedName>
</protein>
<dbReference type="Gene3D" id="3.40.50.2000">
    <property type="entry name" value="Glycogen Phosphorylase B"/>
    <property type="match status" value="2"/>
</dbReference>
<comment type="caution">
    <text evidence="3">The sequence shown here is derived from an EMBL/GenBank/DDBJ whole genome shotgun (WGS) entry which is preliminary data.</text>
</comment>
<organism evidence="3 4">
    <name type="scientific">Cognatilysobacter bugurensis</name>
    <dbReference type="NCBI Taxonomy" id="543356"/>
    <lineage>
        <taxon>Bacteria</taxon>
        <taxon>Pseudomonadati</taxon>
        <taxon>Pseudomonadota</taxon>
        <taxon>Gammaproteobacteria</taxon>
        <taxon>Lysobacterales</taxon>
        <taxon>Lysobacteraceae</taxon>
        <taxon>Cognatilysobacter</taxon>
    </lineage>
</organism>
<dbReference type="AlphaFoldDB" id="A0A918W7P5"/>
<dbReference type="CDD" id="cd03801">
    <property type="entry name" value="GT4_PimA-like"/>
    <property type="match status" value="1"/>
</dbReference>
<dbReference type="PANTHER" id="PTHR45947:SF3">
    <property type="entry name" value="SULFOQUINOVOSYL TRANSFERASE SQD2"/>
    <property type="match status" value="1"/>
</dbReference>
<keyword evidence="3" id="KW-0808">Transferase</keyword>
<dbReference type="InterPro" id="IPR028098">
    <property type="entry name" value="Glyco_trans_4-like_N"/>
</dbReference>
<gene>
    <name evidence="3" type="ORF">GCM10007067_09650</name>
</gene>
<dbReference type="Proteomes" id="UP000646426">
    <property type="component" value="Unassembled WGS sequence"/>
</dbReference>